<organism evidence="8 9">
    <name type="scientific">Solirubrobacter ginsenosidimutans</name>
    <dbReference type="NCBI Taxonomy" id="490573"/>
    <lineage>
        <taxon>Bacteria</taxon>
        <taxon>Bacillati</taxon>
        <taxon>Actinomycetota</taxon>
        <taxon>Thermoleophilia</taxon>
        <taxon>Solirubrobacterales</taxon>
        <taxon>Solirubrobacteraceae</taxon>
        <taxon>Solirubrobacter</taxon>
    </lineage>
</organism>
<evidence type="ECO:0000313" key="9">
    <source>
        <dbReference type="Proteomes" id="UP001149140"/>
    </source>
</evidence>
<feature type="domain" description="EamA" evidence="7">
    <location>
        <begin position="5"/>
        <end position="139"/>
    </location>
</feature>
<sequence>MQQRTGALLVLASAVAFGVMPVFGKLAFSAGVGVATLLFVRFAIATPVLWTAVAVRRALPRTDRGVLLRAFGLGAVGYAMQAGLYFLALQRMDASVLSLVLYSYPALVTGAAILLGREPANRRRLVALVTASGGLVLVLAGAGAGSLDLAGMALGVGAALTYTTYILVSDGVTGDLEALPLAALVSTGACVSLGVVAAATGSLDFGFAAEGWLWLALAALVSTVGAVVLFFSGMSRVGPSTAAILSTLEPPVTVALVFVTFGDALGVVQILGALAVLGAAVIVNLPARSAAVTVSA</sequence>
<dbReference type="GO" id="GO:0016020">
    <property type="term" value="C:membrane"/>
    <property type="evidence" value="ECO:0007669"/>
    <property type="project" value="UniProtKB-SubCell"/>
</dbReference>
<dbReference type="AlphaFoldDB" id="A0A9X3MZ35"/>
<feature type="transmembrane region" description="Helical" evidence="6">
    <location>
        <begin position="267"/>
        <end position="287"/>
    </location>
</feature>
<proteinExistence type="inferred from homology"/>
<evidence type="ECO:0000256" key="5">
    <source>
        <dbReference type="ARBA" id="ARBA00023136"/>
    </source>
</evidence>
<name>A0A9X3MZ35_9ACTN</name>
<protein>
    <submittedName>
        <fullName evidence="8">DMT family transporter</fullName>
    </submittedName>
</protein>
<feature type="domain" description="EamA" evidence="7">
    <location>
        <begin position="150"/>
        <end position="284"/>
    </location>
</feature>
<feature type="transmembrane region" description="Helical" evidence="6">
    <location>
        <begin position="149"/>
        <end position="168"/>
    </location>
</feature>
<dbReference type="PANTHER" id="PTHR32322">
    <property type="entry name" value="INNER MEMBRANE TRANSPORTER"/>
    <property type="match status" value="1"/>
</dbReference>
<evidence type="ECO:0000256" key="2">
    <source>
        <dbReference type="ARBA" id="ARBA00007362"/>
    </source>
</evidence>
<dbReference type="Proteomes" id="UP001149140">
    <property type="component" value="Unassembled WGS sequence"/>
</dbReference>
<dbReference type="PANTHER" id="PTHR32322:SF2">
    <property type="entry name" value="EAMA DOMAIN-CONTAINING PROTEIN"/>
    <property type="match status" value="1"/>
</dbReference>
<dbReference type="SUPFAM" id="SSF103481">
    <property type="entry name" value="Multidrug resistance efflux transporter EmrE"/>
    <property type="match status" value="2"/>
</dbReference>
<dbReference type="RefSeq" id="WP_270043246.1">
    <property type="nucleotide sequence ID" value="NZ_JAPDOD010000029.1"/>
</dbReference>
<accession>A0A9X3MZ35</accession>
<comment type="similarity">
    <text evidence="2">Belongs to the EamA transporter family.</text>
</comment>
<feature type="transmembrane region" description="Helical" evidence="6">
    <location>
        <begin position="180"/>
        <end position="200"/>
    </location>
</feature>
<evidence type="ECO:0000259" key="7">
    <source>
        <dbReference type="Pfam" id="PF00892"/>
    </source>
</evidence>
<dbReference type="InterPro" id="IPR037185">
    <property type="entry name" value="EmrE-like"/>
</dbReference>
<feature type="transmembrane region" description="Helical" evidence="6">
    <location>
        <begin position="243"/>
        <end position="261"/>
    </location>
</feature>
<gene>
    <name evidence="8" type="ORF">OM076_27245</name>
</gene>
<keyword evidence="5 6" id="KW-0472">Membrane</keyword>
<feature type="transmembrane region" description="Helical" evidence="6">
    <location>
        <begin position="125"/>
        <end position="143"/>
    </location>
</feature>
<dbReference type="EMBL" id="JAPDOD010000029">
    <property type="protein sequence ID" value="MDA0163998.1"/>
    <property type="molecule type" value="Genomic_DNA"/>
</dbReference>
<dbReference type="InterPro" id="IPR000620">
    <property type="entry name" value="EamA_dom"/>
</dbReference>
<evidence type="ECO:0000256" key="1">
    <source>
        <dbReference type="ARBA" id="ARBA00004141"/>
    </source>
</evidence>
<dbReference type="InterPro" id="IPR050638">
    <property type="entry name" value="AA-Vitamin_Transporters"/>
</dbReference>
<keyword evidence="3 6" id="KW-0812">Transmembrane</keyword>
<evidence type="ECO:0000313" key="8">
    <source>
        <dbReference type="EMBL" id="MDA0163998.1"/>
    </source>
</evidence>
<evidence type="ECO:0000256" key="3">
    <source>
        <dbReference type="ARBA" id="ARBA00022692"/>
    </source>
</evidence>
<reference evidence="8" key="1">
    <citation type="submission" date="2022-10" db="EMBL/GenBank/DDBJ databases">
        <title>The WGS of Solirubrobacter ginsenosidimutans DSM 21036.</title>
        <authorList>
            <person name="Jiang Z."/>
        </authorList>
    </citation>
    <scope>NUCLEOTIDE SEQUENCE</scope>
    <source>
        <strain evidence="8">DSM 21036</strain>
    </source>
</reference>
<evidence type="ECO:0000256" key="6">
    <source>
        <dbReference type="SAM" id="Phobius"/>
    </source>
</evidence>
<feature type="transmembrane region" description="Helical" evidence="6">
    <location>
        <begin position="67"/>
        <end position="88"/>
    </location>
</feature>
<comment type="caution">
    <text evidence="8">The sequence shown here is derived from an EMBL/GenBank/DDBJ whole genome shotgun (WGS) entry which is preliminary data.</text>
</comment>
<feature type="transmembrane region" description="Helical" evidence="6">
    <location>
        <begin position="34"/>
        <end position="55"/>
    </location>
</feature>
<keyword evidence="9" id="KW-1185">Reference proteome</keyword>
<evidence type="ECO:0000256" key="4">
    <source>
        <dbReference type="ARBA" id="ARBA00022989"/>
    </source>
</evidence>
<feature type="transmembrane region" description="Helical" evidence="6">
    <location>
        <begin position="94"/>
        <end position="116"/>
    </location>
</feature>
<feature type="transmembrane region" description="Helical" evidence="6">
    <location>
        <begin position="212"/>
        <end position="231"/>
    </location>
</feature>
<comment type="subcellular location">
    <subcellularLocation>
        <location evidence="1">Membrane</location>
        <topology evidence="1">Multi-pass membrane protein</topology>
    </subcellularLocation>
</comment>
<dbReference type="Pfam" id="PF00892">
    <property type="entry name" value="EamA"/>
    <property type="match status" value="2"/>
</dbReference>
<keyword evidence="4 6" id="KW-1133">Transmembrane helix</keyword>